<dbReference type="Gene3D" id="1.10.287.1120">
    <property type="entry name" value="Bipartite methylase S protein"/>
    <property type="match status" value="1"/>
</dbReference>
<dbReference type="PANTHER" id="PTHR30408">
    <property type="entry name" value="TYPE-1 RESTRICTION ENZYME ECOKI SPECIFICITY PROTEIN"/>
    <property type="match status" value="1"/>
</dbReference>
<dbReference type="Pfam" id="PF01420">
    <property type="entry name" value="Methylase_S"/>
    <property type="match status" value="1"/>
</dbReference>
<dbReference type="InterPro" id="IPR052021">
    <property type="entry name" value="Type-I_RS_S_subunit"/>
</dbReference>
<dbReference type="KEGG" id="hmd:CTT34_15860"/>
<dbReference type="InterPro" id="IPR000055">
    <property type="entry name" value="Restrct_endonuc_typeI_TRD"/>
</dbReference>
<keyword evidence="3" id="KW-0238">DNA-binding</keyword>
<proteinExistence type="inferred from homology"/>
<dbReference type="PANTHER" id="PTHR30408:SF12">
    <property type="entry name" value="TYPE I RESTRICTION ENZYME MJAVIII SPECIFICITY SUBUNIT"/>
    <property type="match status" value="1"/>
</dbReference>
<accession>A0A857GNX9</accession>
<dbReference type="REBASE" id="363671">
    <property type="entry name" value="S.Hme43005ORF15870P"/>
</dbReference>
<dbReference type="SUPFAM" id="SSF116734">
    <property type="entry name" value="DNA methylase specificity domain"/>
    <property type="match status" value="2"/>
</dbReference>
<feature type="coiled-coil region" evidence="4">
    <location>
        <begin position="359"/>
        <end position="386"/>
    </location>
</feature>
<evidence type="ECO:0000256" key="4">
    <source>
        <dbReference type="SAM" id="Coils"/>
    </source>
</evidence>
<dbReference type="AlphaFoldDB" id="A0A857GNX9"/>
<keyword evidence="4" id="KW-0175">Coiled coil</keyword>
<dbReference type="InterPro" id="IPR044946">
    <property type="entry name" value="Restrct_endonuc_typeI_TRD_sf"/>
</dbReference>
<name>A0A857GNX9_9GAMM</name>
<evidence type="ECO:0000256" key="3">
    <source>
        <dbReference type="ARBA" id="ARBA00023125"/>
    </source>
</evidence>
<dbReference type="Gene3D" id="3.90.220.20">
    <property type="entry name" value="DNA methylase specificity domains"/>
    <property type="match status" value="2"/>
</dbReference>
<evidence type="ECO:0000256" key="2">
    <source>
        <dbReference type="ARBA" id="ARBA00022747"/>
    </source>
</evidence>
<keyword evidence="2" id="KW-0680">Restriction system</keyword>
<dbReference type="CDD" id="cd17287">
    <property type="entry name" value="RMtype1_S_EcoN10ORF171P_TRD2-CR2_like"/>
    <property type="match status" value="1"/>
</dbReference>
<comment type="similarity">
    <text evidence="1">Belongs to the type-I restriction system S methylase family.</text>
</comment>
<protein>
    <recommendedName>
        <fullName evidence="5">Type I restriction modification DNA specificity domain-containing protein</fullName>
    </recommendedName>
</protein>
<dbReference type="Proteomes" id="UP000463949">
    <property type="component" value="Chromosome"/>
</dbReference>
<sequence>MGVSKQTSQIATVPLGSLANISAGGTPNRKKPNYWQKGGIPWVTTSEVDYSVITSTKEQISEEGLKNSAAKIFPKGTLLIALYGQGKTRGQVGILGLDAATNQACAAITPTADYDKKFLFYVLQSDYPRIRALSNSGGQENLSGELIREIRIPAIRLIEQRKIAHILQVWDEALEKLAVLRAAKEQRLGSLRATLLFGNLCTNGPRRQWTPTRLATVTHELTGRNGANGLGRDYVMGVTKAQGVVPMREQTIAGDISRYKRLPPRAFAYNPMRINVGSIAMNQRDEEVLVSPDYVVFACNADGLDPGYLDHLRKTSWWAHYINSGGSGSVRQRTYYADLAALKLPLPELDEQKAITEVLDTARGDLEATEREIKAVTRQKRGLMQKLLTGEWRVEMEE</sequence>
<dbReference type="EMBL" id="CP024621">
    <property type="protein sequence ID" value="QHD51048.1"/>
    <property type="molecule type" value="Genomic_DNA"/>
</dbReference>
<organism evidence="6 7">
    <name type="scientific">Vreelandella aquamarina</name>
    <dbReference type="NCBI Taxonomy" id="77097"/>
    <lineage>
        <taxon>Bacteria</taxon>
        <taxon>Pseudomonadati</taxon>
        <taxon>Pseudomonadota</taxon>
        <taxon>Gammaproteobacteria</taxon>
        <taxon>Oceanospirillales</taxon>
        <taxon>Halomonadaceae</taxon>
        <taxon>Vreelandella</taxon>
    </lineage>
</organism>
<dbReference type="GO" id="GO:0003677">
    <property type="term" value="F:DNA binding"/>
    <property type="evidence" value="ECO:0007669"/>
    <property type="project" value="UniProtKB-KW"/>
</dbReference>
<dbReference type="OrthoDB" id="398435at2"/>
<gene>
    <name evidence="6" type="ORF">CTT34_15860</name>
</gene>
<dbReference type="GO" id="GO:0009307">
    <property type="term" value="P:DNA restriction-modification system"/>
    <property type="evidence" value="ECO:0007669"/>
    <property type="project" value="UniProtKB-KW"/>
</dbReference>
<evidence type="ECO:0000259" key="5">
    <source>
        <dbReference type="Pfam" id="PF01420"/>
    </source>
</evidence>
<reference evidence="6 7" key="1">
    <citation type="submission" date="2017-10" db="EMBL/GenBank/DDBJ databases">
        <title>Coral associated bacteria.</title>
        <authorList>
            <person name="Wang X."/>
        </authorList>
    </citation>
    <scope>NUCLEOTIDE SEQUENCE [LARGE SCALE GENOMIC DNA]</scope>
    <source>
        <strain evidence="6 7">SCSIO 43005</strain>
    </source>
</reference>
<evidence type="ECO:0000313" key="7">
    <source>
        <dbReference type="Proteomes" id="UP000463949"/>
    </source>
</evidence>
<feature type="domain" description="Type I restriction modification DNA specificity" evidence="5">
    <location>
        <begin position="11"/>
        <end position="176"/>
    </location>
</feature>
<evidence type="ECO:0000313" key="6">
    <source>
        <dbReference type="EMBL" id="QHD51048.1"/>
    </source>
</evidence>
<evidence type="ECO:0000256" key="1">
    <source>
        <dbReference type="ARBA" id="ARBA00010923"/>
    </source>
</evidence>